<proteinExistence type="inferred from homology"/>
<dbReference type="EC" id="2.5.1.141" evidence="3 14"/>
<evidence type="ECO:0000256" key="12">
    <source>
        <dbReference type="ARBA" id="ARBA00042475"/>
    </source>
</evidence>
<keyword evidence="8 14" id="KW-0350">Heme biosynthesis</keyword>
<comment type="pathway">
    <text evidence="2 14">Porphyrin-containing compound metabolism; heme O biosynthesis; heme O from protoheme: step 1/1.</text>
</comment>
<evidence type="ECO:0000256" key="9">
    <source>
        <dbReference type="ARBA" id="ARBA00023136"/>
    </source>
</evidence>
<evidence type="ECO:0000256" key="14">
    <source>
        <dbReference type="HAMAP-Rule" id="MF_00154"/>
    </source>
</evidence>
<reference evidence="16" key="1">
    <citation type="journal article" date="2019" name="Int. J. Syst. Evol. Microbiol.">
        <title>The Global Catalogue of Microorganisms (GCM) 10K type strain sequencing project: providing services to taxonomists for standard genome sequencing and annotation.</title>
        <authorList>
            <consortium name="The Broad Institute Genomics Platform"/>
            <consortium name="The Broad Institute Genome Sequencing Center for Infectious Disease"/>
            <person name="Wu L."/>
            <person name="Ma J."/>
        </authorList>
    </citation>
    <scope>NUCLEOTIDE SEQUENCE [LARGE SCALE GENOMIC DNA]</scope>
    <source>
        <strain evidence="16">JCM 14162</strain>
    </source>
</reference>
<comment type="miscellaneous">
    <text evidence="14">Carbon 2 of the heme B porphyrin ring is defined according to the Fischer nomenclature.</text>
</comment>
<dbReference type="Gene3D" id="1.10.357.140">
    <property type="entry name" value="UbiA prenyltransferase"/>
    <property type="match status" value="1"/>
</dbReference>
<evidence type="ECO:0000256" key="3">
    <source>
        <dbReference type="ARBA" id="ARBA00012292"/>
    </source>
</evidence>
<dbReference type="Pfam" id="PF01040">
    <property type="entry name" value="UbiA"/>
    <property type="match status" value="1"/>
</dbReference>
<keyword evidence="9 14" id="KW-0472">Membrane</keyword>
<dbReference type="CDD" id="cd13957">
    <property type="entry name" value="PT_UbiA_Cox10"/>
    <property type="match status" value="1"/>
</dbReference>
<keyword evidence="6 14" id="KW-0812">Transmembrane</keyword>
<comment type="catalytic activity">
    <reaction evidence="13 14">
        <text>heme b + (2E,6E)-farnesyl diphosphate + H2O = Fe(II)-heme o + diphosphate</text>
        <dbReference type="Rhea" id="RHEA:28070"/>
        <dbReference type="ChEBI" id="CHEBI:15377"/>
        <dbReference type="ChEBI" id="CHEBI:33019"/>
        <dbReference type="ChEBI" id="CHEBI:60344"/>
        <dbReference type="ChEBI" id="CHEBI:60530"/>
        <dbReference type="ChEBI" id="CHEBI:175763"/>
        <dbReference type="EC" id="2.5.1.141"/>
    </reaction>
</comment>
<keyword evidence="5 14" id="KW-0808">Transferase</keyword>
<feature type="transmembrane region" description="Helical" evidence="14">
    <location>
        <begin position="283"/>
        <end position="300"/>
    </location>
</feature>
<dbReference type="PROSITE" id="PS00943">
    <property type="entry name" value="UBIA"/>
    <property type="match status" value="1"/>
</dbReference>
<feature type="transmembrane region" description="Helical" evidence="14">
    <location>
        <begin position="50"/>
        <end position="70"/>
    </location>
</feature>
<dbReference type="EMBL" id="BAAAEM010000002">
    <property type="protein sequence ID" value="GAA0474273.1"/>
    <property type="molecule type" value="Genomic_DNA"/>
</dbReference>
<evidence type="ECO:0000256" key="13">
    <source>
        <dbReference type="ARBA" id="ARBA00047690"/>
    </source>
</evidence>
<evidence type="ECO:0000256" key="10">
    <source>
        <dbReference type="ARBA" id="ARBA00030253"/>
    </source>
</evidence>
<dbReference type="PANTHER" id="PTHR43448:SF7">
    <property type="entry name" value="4-HYDROXYBENZOATE SOLANESYLTRANSFERASE"/>
    <property type="match status" value="1"/>
</dbReference>
<dbReference type="PANTHER" id="PTHR43448">
    <property type="entry name" value="PROTOHEME IX FARNESYLTRANSFERASE, MITOCHONDRIAL"/>
    <property type="match status" value="1"/>
</dbReference>
<evidence type="ECO:0000256" key="4">
    <source>
        <dbReference type="ARBA" id="ARBA00022475"/>
    </source>
</evidence>
<feature type="transmembrane region" description="Helical" evidence="14">
    <location>
        <begin position="96"/>
        <end position="114"/>
    </location>
</feature>
<evidence type="ECO:0000256" key="5">
    <source>
        <dbReference type="ARBA" id="ARBA00022679"/>
    </source>
</evidence>
<evidence type="ECO:0000256" key="1">
    <source>
        <dbReference type="ARBA" id="ARBA00004651"/>
    </source>
</evidence>
<dbReference type="RefSeq" id="WP_229956012.1">
    <property type="nucleotide sequence ID" value="NZ_BAAAEM010000002.1"/>
</dbReference>
<keyword evidence="4 14" id="KW-1003">Cell membrane</keyword>
<evidence type="ECO:0000256" key="8">
    <source>
        <dbReference type="ARBA" id="ARBA00023133"/>
    </source>
</evidence>
<comment type="function">
    <text evidence="14">Converts heme B (protoheme IX) to heme O by substitution of the vinyl group on carbon 2 of heme B porphyrin ring with a hydroxyethyl farnesyl side group.</text>
</comment>
<dbReference type="NCBIfam" id="NF003349">
    <property type="entry name" value="PRK04375.1-2"/>
    <property type="match status" value="1"/>
</dbReference>
<evidence type="ECO:0000256" key="11">
    <source>
        <dbReference type="ARBA" id="ARBA00040810"/>
    </source>
</evidence>
<keyword evidence="7 14" id="KW-1133">Transmembrane helix</keyword>
<comment type="caution">
    <text evidence="15">The sequence shown here is derived from an EMBL/GenBank/DDBJ whole genome shotgun (WGS) entry which is preliminary data.</text>
</comment>
<feature type="transmembrane region" description="Helical" evidence="14">
    <location>
        <begin position="145"/>
        <end position="164"/>
    </location>
</feature>
<dbReference type="HAMAP" id="MF_00154">
    <property type="entry name" value="CyoE_CtaB"/>
    <property type="match status" value="1"/>
</dbReference>
<feature type="transmembrane region" description="Helical" evidence="14">
    <location>
        <begin position="120"/>
        <end position="138"/>
    </location>
</feature>
<protein>
    <recommendedName>
        <fullName evidence="11 14">Protoheme IX farnesyltransferase</fullName>
        <ecNumber evidence="3 14">2.5.1.141</ecNumber>
    </recommendedName>
    <alternativeName>
        <fullName evidence="12 14">Heme B farnesyltransferase</fullName>
    </alternativeName>
    <alternativeName>
        <fullName evidence="10 14">Heme O synthase</fullName>
    </alternativeName>
</protein>
<dbReference type="InterPro" id="IPR000537">
    <property type="entry name" value="UbiA_prenyltransferase"/>
</dbReference>
<dbReference type="InterPro" id="IPR030470">
    <property type="entry name" value="UbiA_prenylTrfase_CS"/>
</dbReference>
<comment type="similarity">
    <text evidence="14">Belongs to the UbiA prenyltransferase family. Protoheme IX farnesyltransferase subfamily.</text>
</comment>
<evidence type="ECO:0000256" key="2">
    <source>
        <dbReference type="ARBA" id="ARBA00004919"/>
    </source>
</evidence>
<name>A0ABP3K9G1_9SPHN</name>
<evidence type="ECO:0000313" key="16">
    <source>
        <dbReference type="Proteomes" id="UP001500713"/>
    </source>
</evidence>
<dbReference type="Proteomes" id="UP001500713">
    <property type="component" value="Unassembled WGS sequence"/>
</dbReference>
<sequence length="301" mass="32316">MTIASTSSHKLASAQDLFALTKPRVMSLVIFTAICGLLAAPGSIHPVIGFTAILAISLGAGASAALNQWYEYDIDAVMKRTADRPLPAGRMDRETALHFGVGLSVFSVLLMGVAVNWLSAAILAFSIFFYAVVYTIWLKRSTPQNIVIGGAAGAFPPVIGWAAVTGDITIMPLLLFAIIFFWTPPHFWALALFVNSDYSKAGIPMMPVVAGRQSTRKQIAAYSLILAACAIAPYVLGMTGVIYGASSIILSLVFILLSFRVGMSKTENPAAMKAEKHLFSYSILYLFTLFGALVADRMMFA</sequence>
<feature type="transmembrane region" description="Helical" evidence="14">
    <location>
        <begin position="219"/>
        <end position="236"/>
    </location>
</feature>
<keyword evidence="16" id="KW-1185">Reference proteome</keyword>
<evidence type="ECO:0000313" key="15">
    <source>
        <dbReference type="EMBL" id="GAA0474273.1"/>
    </source>
</evidence>
<accession>A0ABP3K9G1</accession>
<feature type="transmembrane region" description="Helical" evidence="14">
    <location>
        <begin position="170"/>
        <end position="198"/>
    </location>
</feature>
<comment type="subcellular location">
    <subcellularLocation>
        <location evidence="1 14">Cell membrane</location>
        <topology evidence="1 14">Multi-pass membrane protein</topology>
    </subcellularLocation>
</comment>
<evidence type="ECO:0000256" key="6">
    <source>
        <dbReference type="ARBA" id="ARBA00022692"/>
    </source>
</evidence>
<dbReference type="InterPro" id="IPR006369">
    <property type="entry name" value="Protohaem_IX_farnesylTrfase"/>
</dbReference>
<feature type="transmembrane region" description="Helical" evidence="14">
    <location>
        <begin position="242"/>
        <end position="262"/>
    </location>
</feature>
<dbReference type="InterPro" id="IPR044878">
    <property type="entry name" value="UbiA_sf"/>
</dbReference>
<organism evidence="15 16">
    <name type="scientific">Parasphingorhabdus litoris</name>
    <dbReference type="NCBI Taxonomy" id="394733"/>
    <lineage>
        <taxon>Bacteria</taxon>
        <taxon>Pseudomonadati</taxon>
        <taxon>Pseudomonadota</taxon>
        <taxon>Alphaproteobacteria</taxon>
        <taxon>Sphingomonadales</taxon>
        <taxon>Sphingomonadaceae</taxon>
        <taxon>Parasphingorhabdus</taxon>
    </lineage>
</organism>
<feature type="transmembrane region" description="Helical" evidence="14">
    <location>
        <begin position="25"/>
        <end position="44"/>
    </location>
</feature>
<gene>
    <name evidence="14" type="primary">ctaB</name>
    <name evidence="15" type="ORF">GCM10009096_14680</name>
</gene>
<evidence type="ECO:0000256" key="7">
    <source>
        <dbReference type="ARBA" id="ARBA00022989"/>
    </source>
</evidence>
<dbReference type="NCBIfam" id="TIGR01473">
    <property type="entry name" value="cyoE_ctaB"/>
    <property type="match status" value="1"/>
</dbReference>